<evidence type="ECO:0000313" key="2">
    <source>
        <dbReference type="EMBL" id="KAL1644438.1"/>
    </source>
</evidence>
<name>A0ABR3TUJ2_9PEZI</name>
<dbReference type="PANTHER" id="PTHR37577">
    <property type="entry name" value="INTEGRAL MEMBRANE PROTEIN"/>
    <property type="match status" value="1"/>
</dbReference>
<keyword evidence="3" id="KW-1185">Reference proteome</keyword>
<dbReference type="Proteomes" id="UP001521184">
    <property type="component" value="Unassembled WGS sequence"/>
</dbReference>
<feature type="transmembrane region" description="Helical" evidence="1">
    <location>
        <begin position="262"/>
        <end position="282"/>
    </location>
</feature>
<feature type="transmembrane region" description="Helical" evidence="1">
    <location>
        <begin position="107"/>
        <end position="127"/>
    </location>
</feature>
<dbReference type="InterPro" id="IPR053018">
    <property type="entry name" value="Elsinochrome_Biosynth-Asso"/>
</dbReference>
<accession>A0ABR3TUJ2</accession>
<feature type="transmembrane region" description="Helical" evidence="1">
    <location>
        <begin position="222"/>
        <end position="250"/>
    </location>
</feature>
<gene>
    <name evidence="2" type="ORF">SLS58_004352</name>
</gene>
<dbReference type="PANTHER" id="PTHR37577:SF1">
    <property type="entry name" value="INTEGRAL MEMBRANE PROTEIN"/>
    <property type="match status" value="1"/>
</dbReference>
<comment type="caution">
    <text evidence="2">The sequence shown here is derived from an EMBL/GenBank/DDBJ whole genome shotgun (WGS) entry which is preliminary data.</text>
</comment>
<evidence type="ECO:0000313" key="3">
    <source>
        <dbReference type="Proteomes" id="UP001521184"/>
    </source>
</evidence>
<feature type="transmembrane region" description="Helical" evidence="1">
    <location>
        <begin position="156"/>
        <end position="177"/>
    </location>
</feature>
<protein>
    <submittedName>
        <fullName evidence="2">Uncharacterized protein</fullName>
    </submittedName>
</protein>
<organism evidence="2 3">
    <name type="scientific">Diplodia intermedia</name>
    <dbReference type="NCBI Taxonomy" id="856260"/>
    <lineage>
        <taxon>Eukaryota</taxon>
        <taxon>Fungi</taxon>
        <taxon>Dikarya</taxon>
        <taxon>Ascomycota</taxon>
        <taxon>Pezizomycotina</taxon>
        <taxon>Dothideomycetes</taxon>
        <taxon>Dothideomycetes incertae sedis</taxon>
        <taxon>Botryosphaeriales</taxon>
        <taxon>Botryosphaeriaceae</taxon>
        <taxon>Diplodia</taxon>
    </lineage>
</organism>
<keyword evidence="1" id="KW-0472">Membrane</keyword>
<evidence type="ECO:0000256" key="1">
    <source>
        <dbReference type="SAM" id="Phobius"/>
    </source>
</evidence>
<keyword evidence="1" id="KW-0812">Transmembrane</keyword>
<keyword evidence="1" id="KW-1133">Transmembrane helix</keyword>
<dbReference type="EMBL" id="JAKEKT020000023">
    <property type="protein sequence ID" value="KAL1644438.1"/>
    <property type="molecule type" value="Genomic_DNA"/>
</dbReference>
<reference evidence="2 3" key="1">
    <citation type="journal article" date="2023" name="Plant Dis.">
        <title>First Report of Diplodia intermedia Causing Canker and Dieback Diseases on Apple Trees in Canada.</title>
        <authorList>
            <person name="Ellouze W."/>
            <person name="Ilyukhin E."/>
            <person name="Sulman M."/>
            <person name="Ali S."/>
        </authorList>
    </citation>
    <scope>NUCLEOTIDE SEQUENCE [LARGE SCALE GENOMIC DNA]</scope>
    <source>
        <strain evidence="2 3">M45-28</strain>
    </source>
</reference>
<sequence length="336" mass="38699">MTDQNRALLRFTKSLLGSLCDTQLFTSIAIVISAFAQWPGLSFYHDQFVVQYWFLALNSFLASRRESELGRLRNKDREPKQPANRDQTQTQGFWKMNFWREETFNSWLRRLMVFFSAALFAVFYGLVNRTSYDEWDVFTSGFCYNQNDKSAEGSEWFWLAGVALYALAMLITLWAPANEVLSDWSERAEGLVDHWLRSSIQLISSTHSEAWPSLRGSRCLNFVFIGARYIGFLVLNTTRILGALVSWTIIQFVSIWSFGDGLYALEVAFYFGMWAWGVYDIVDLKQSNKHLLATNEDTWSFGQVLPVILIGTVGLNIMTAYRGLCHEINPNHQVNN</sequence>
<proteinExistence type="predicted"/>